<keyword evidence="5" id="KW-1185">Reference proteome</keyword>
<dbReference type="EMBL" id="BJXK01000007">
    <property type="protein sequence ID" value="GEM79898.1"/>
    <property type="molecule type" value="Genomic_DNA"/>
</dbReference>
<dbReference type="InterPro" id="IPR006143">
    <property type="entry name" value="RND_pump_MFP"/>
</dbReference>
<dbReference type="NCBIfam" id="TIGR01730">
    <property type="entry name" value="RND_mfp"/>
    <property type="match status" value="1"/>
</dbReference>
<proteinExistence type="inferred from homology"/>
<dbReference type="SUPFAM" id="SSF111369">
    <property type="entry name" value="HlyD-like secretion proteins"/>
    <property type="match status" value="1"/>
</dbReference>
<dbReference type="InterPro" id="IPR058627">
    <property type="entry name" value="MdtA-like_C"/>
</dbReference>
<evidence type="ECO:0000313" key="5">
    <source>
        <dbReference type="Proteomes" id="UP000321113"/>
    </source>
</evidence>
<comment type="caution">
    <text evidence="4">The sequence shown here is derived from an EMBL/GenBank/DDBJ whole genome shotgun (WGS) entry which is preliminary data.</text>
</comment>
<dbReference type="Gene3D" id="2.40.420.20">
    <property type="match status" value="1"/>
</dbReference>
<comment type="similarity">
    <text evidence="1">Belongs to the membrane fusion protein (MFP) (TC 8.A.1) family.</text>
</comment>
<reference evidence="4 5" key="1">
    <citation type="submission" date="2019-07" db="EMBL/GenBank/DDBJ databases">
        <title>Whole genome shotgun sequence of Vibrio superstes NBRC 103154.</title>
        <authorList>
            <person name="Hosoyama A."/>
            <person name="Uohara A."/>
            <person name="Ohji S."/>
            <person name="Ichikawa N."/>
        </authorList>
    </citation>
    <scope>NUCLEOTIDE SEQUENCE [LARGE SCALE GENOMIC DNA]</scope>
    <source>
        <strain evidence="4 5">NBRC 103154</strain>
    </source>
</reference>
<dbReference type="PANTHER" id="PTHR30469">
    <property type="entry name" value="MULTIDRUG RESISTANCE PROTEIN MDTA"/>
    <property type="match status" value="1"/>
</dbReference>
<dbReference type="GO" id="GO:0015562">
    <property type="term" value="F:efflux transmembrane transporter activity"/>
    <property type="evidence" value="ECO:0007669"/>
    <property type="project" value="TreeGrafter"/>
</dbReference>
<accession>A0A511QRC6</accession>
<dbReference type="Gene3D" id="1.10.287.470">
    <property type="entry name" value="Helix hairpin bin"/>
    <property type="match status" value="1"/>
</dbReference>
<dbReference type="Proteomes" id="UP000321113">
    <property type="component" value="Unassembled WGS sequence"/>
</dbReference>
<evidence type="ECO:0000259" key="3">
    <source>
        <dbReference type="Pfam" id="PF25967"/>
    </source>
</evidence>
<organism evidence="4 5">
    <name type="scientific">Vibrio superstes NBRC 103154</name>
    <dbReference type="NCBI Taxonomy" id="1219062"/>
    <lineage>
        <taxon>Bacteria</taxon>
        <taxon>Pseudomonadati</taxon>
        <taxon>Pseudomonadota</taxon>
        <taxon>Gammaproteobacteria</taxon>
        <taxon>Vibrionales</taxon>
        <taxon>Vibrionaceae</taxon>
        <taxon>Vibrio</taxon>
    </lineage>
</organism>
<sequence length="361" mass="40005">MNNLNTTTAQKFRPTAIAVAMSLTVFLAGCKSESEVVALDPVVRPVFTEVVSTVEVSDLSFSGTVHSASRADLSFRTSGRIVEMLIKEGDSVEENQVIAKLDSVDAQLALTSAHNELMNARAEYQRAKTLFERQQSISKSQFEELTLRFRLAENHYAEAERRLDDTNLRAPFAGVISRTFVDNHVLVQSNEMVVSLHDLNNLEAEIHVPESVMTRDSGALKTFARSSIIPNETYELTLKKYETEPDPVTGTYSITFSVATSENSRLLPGMRIQLYSSAEQLDSKEIQIPLTAINPDNLGNQYVWVVDNENVLRKRTITTGSLNGERVAIESNLQLGEQIVVSGTQNLQEGLVVQPEIVEAQ</sequence>
<dbReference type="Gene3D" id="2.40.30.170">
    <property type="match status" value="1"/>
</dbReference>
<dbReference type="Gene3D" id="2.40.50.100">
    <property type="match status" value="1"/>
</dbReference>
<feature type="coiled-coil region" evidence="2">
    <location>
        <begin position="110"/>
        <end position="169"/>
    </location>
</feature>
<dbReference type="GO" id="GO:1990281">
    <property type="term" value="C:efflux pump complex"/>
    <property type="evidence" value="ECO:0007669"/>
    <property type="project" value="TreeGrafter"/>
</dbReference>
<gene>
    <name evidence="4" type="ORF">VSU01S_21430</name>
</gene>
<dbReference type="RefSeq" id="WP_162892832.1">
    <property type="nucleotide sequence ID" value="NZ_BJXK01000007.1"/>
</dbReference>
<dbReference type="AlphaFoldDB" id="A0A511QRC6"/>
<dbReference type="PANTHER" id="PTHR30469:SF20">
    <property type="entry name" value="EFFLUX RND TRANSPORTER PERIPLASMIC ADAPTOR SUBUNIT"/>
    <property type="match status" value="1"/>
</dbReference>
<protein>
    <submittedName>
        <fullName evidence="4">Hemolysin secretion protein D</fullName>
    </submittedName>
</protein>
<keyword evidence="2" id="KW-0175">Coiled coil</keyword>
<evidence type="ECO:0000256" key="2">
    <source>
        <dbReference type="SAM" id="Coils"/>
    </source>
</evidence>
<evidence type="ECO:0000256" key="1">
    <source>
        <dbReference type="ARBA" id="ARBA00009477"/>
    </source>
</evidence>
<dbReference type="Pfam" id="PF25967">
    <property type="entry name" value="RND-MFP_C"/>
    <property type="match status" value="1"/>
</dbReference>
<name>A0A511QRC6_9VIBR</name>
<feature type="domain" description="Multidrug resistance protein MdtA-like C-terminal permuted SH3" evidence="3">
    <location>
        <begin position="287"/>
        <end position="345"/>
    </location>
</feature>
<evidence type="ECO:0000313" key="4">
    <source>
        <dbReference type="EMBL" id="GEM79898.1"/>
    </source>
</evidence>